<dbReference type="InterPro" id="IPR052837">
    <property type="entry name" value="Mitoribosomal_bS21"/>
</dbReference>
<dbReference type="OrthoDB" id="2501249at2759"/>
<dbReference type="InterPro" id="IPR001911">
    <property type="entry name" value="Ribosomal_bS21"/>
</dbReference>
<evidence type="ECO:0000256" key="3">
    <source>
        <dbReference type="ARBA" id="ARBA00023274"/>
    </source>
</evidence>
<dbReference type="GeneID" id="28738266"/>
<accession>A0A0N1HEH3</accession>
<name>A0A0N1HEH3_9EURO</name>
<evidence type="ECO:0000256" key="1">
    <source>
        <dbReference type="ARBA" id="ARBA00006640"/>
    </source>
</evidence>
<evidence type="ECO:0000256" key="2">
    <source>
        <dbReference type="ARBA" id="ARBA00022980"/>
    </source>
</evidence>
<dbReference type="RefSeq" id="XP_018003783.1">
    <property type="nucleotide sequence ID" value="XM_018146386.1"/>
</dbReference>
<dbReference type="PANTHER" id="PTHR41237:SF1">
    <property type="entry name" value="SMALL RIBOSOMAL SUBUNIT PROTEIN BS21M"/>
    <property type="match status" value="1"/>
</dbReference>
<keyword evidence="5" id="KW-1185">Reference proteome</keyword>
<keyword evidence="3" id="KW-0687">Ribonucleoprotein</keyword>
<dbReference type="Pfam" id="PF01165">
    <property type="entry name" value="Ribosomal_S21"/>
    <property type="match status" value="1"/>
</dbReference>
<dbReference type="EMBL" id="LFJN01000004">
    <property type="protein sequence ID" value="KPI43820.1"/>
    <property type="molecule type" value="Genomic_DNA"/>
</dbReference>
<comment type="similarity">
    <text evidence="1">Belongs to the bacterial ribosomal protein bS21 family.</text>
</comment>
<evidence type="ECO:0008006" key="6">
    <source>
        <dbReference type="Google" id="ProtNLM"/>
    </source>
</evidence>
<keyword evidence="2" id="KW-0689">Ribosomal protein</keyword>
<reference evidence="4 5" key="1">
    <citation type="submission" date="2015-06" db="EMBL/GenBank/DDBJ databases">
        <title>Draft genome of the ant-associated black yeast Phialophora attae CBS 131958.</title>
        <authorList>
            <person name="Moreno L.F."/>
            <person name="Stielow B.J."/>
            <person name="de Hoog S."/>
            <person name="Vicente V.A."/>
            <person name="Weiss V.A."/>
            <person name="de Vries M."/>
            <person name="Cruz L.M."/>
            <person name="Souza E.M."/>
        </authorList>
    </citation>
    <scope>NUCLEOTIDE SEQUENCE [LARGE SCALE GENOMIC DNA]</scope>
    <source>
        <strain evidence="4 5">CBS 131958</strain>
    </source>
</reference>
<dbReference type="AlphaFoldDB" id="A0A0N1HEH3"/>
<dbReference type="GO" id="GO:0003735">
    <property type="term" value="F:structural constituent of ribosome"/>
    <property type="evidence" value="ECO:0007669"/>
    <property type="project" value="InterPro"/>
</dbReference>
<organism evidence="4 5">
    <name type="scientific">Cyphellophora attinorum</name>
    <dbReference type="NCBI Taxonomy" id="1664694"/>
    <lineage>
        <taxon>Eukaryota</taxon>
        <taxon>Fungi</taxon>
        <taxon>Dikarya</taxon>
        <taxon>Ascomycota</taxon>
        <taxon>Pezizomycotina</taxon>
        <taxon>Eurotiomycetes</taxon>
        <taxon>Chaetothyriomycetidae</taxon>
        <taxon>Chaetothyriales</taxon>
        <taxon>Cyphellophoraceae</taxon>
        <taxon>Cyphellophora</taxon>
    </lineage>
</organism>
<dbReference type="GO" id="GO:0005763">
    <property type="term" value="C:mitochondrial small ribosomal subunit"/>
    <property type="evidence" value="ECO:0007669"/>
    <property type="project" value="TreeGrafter"/>
</dbReference>
<dbReference type="Proteomes" id="UP000038010">
    <property type="component" value="Unassembled WGS sequence"/>
</dbReference>
<comment type="caution">
    <text evidence="4">The sequence shown here is derived from an EMBL/GenBank/DDBJ whole genome shotgun (WGS) entry which is preliminary data.</text>
</comment>
<sequence length="98" mass="11542">MRHIDASFKAPQGPVIRLSTSLGKTVEVAGYTDVTRAFQRMEGIVRRNQVKKDTLSQKFHIRRGQLRKNKRIVRWRARFKEGFVAECARIQRMKKQGW</sequence>
<gene>
    <name evidence="4" type="ORF">AB675_6120</name>
</gene>
<proteinExistence type="inferred from homology"/>
<dbReference type="PANTHER" id="PTHR41237">
    <property type="entry name" value="37S RIBOSOMAL PROTEIN MRP21, MITOCHONDRIAL"/>
    <property type="match status" value="1"/>
</dbReference>
<evidence type="ECO:0000313" key="4">
    <source>
        <dbReference type="EMBL" id="KPI43820.1"/>
    </source>
</evidence>
<dbReference type="GO" id="GO:0070124">
    <property type="term" value="P:mitochondrial translational initiation"/>
    <property type="evidence" value="ECO:0007669"/>
    <property type="project" value="TreeGrafter"/>
</dbReference>
<dbReference type="VEuPathDB" id="FungiDB:AB675_6120"/>
<dbReference type="STRING" id="1664694.A0A0N1HEH3"/>
<evidence type="ECO:0000313" key="5">
    <source>
        <dbReference type="Proteomes" id="UP000038010"/>
    </source>
</evidence>
<protein>
    <recommendedName>
        <fullName evidence="6">30S ribosomal protein S21</fullName>
    </recommendedName>
</protein>